<evidence type="ECO:0000256" key="1">
    <source>
        <dbReference type="SAM" id="MobiDB-lite"/>
    </source>
</evidence>
<gene>
    <name evidence="2" type="ORF">Fcan01_04801</name>
</gene>
<name>A0A226EPT2_FOLCA</name>
<dbReference type="Proteomes" id="UP000198287">
    <property type="component" value="Unassembled WGS sequence"/>
</dbReference>
<dbReference type="AlphaFoldDB" id="A0A226EPT2"/>
<protein>
    <submittedName>
        <fullName evidence="2">Uncharacterized protein</fullName>
    </submittedName>
</protein>
<sequence>MSENLSEPNAQPPVTVTRRKSGRQSTLLAKTPNLSHDQIAVKFNNQQLIFIAPDDLKTKDPSEYEFQLFLTKDSDDVIRLEQQQVSPEWKERPEGVPKSIFDAIKAHLRWGQNPGETDETMDSSPQFLSLMEEVGDRLTPLFCSFTHQDGTITPIQHNGKDVCIRWYKERNILYKVKDDRNFGWRGGSNQICCISSCWTISKDRTVGKCRLHSEKSQEVMLLRDANNYDNPTIIISCPQLKMTPYSEDDINNIVSASWFREVYSTIDRYMTQRGGLSALLVAPCEPPLFVIDRSIPVPTTLSTRQYNIIGVGTSLLVFFHNYVYKDYNDPIVLLMEQVSFMGTDLDFWDEVHTFLNNNGLDFKTSPVSSSHEIQPAKFFPPHIDMNKPYSYIGHNRQGGLYDGASTSLKIRSICSGSSTHSTMETSMTPYQDTIIPLFQQILQDETEMTKLALQAEYLGTCATIIATLLHLETNGRRIYPFTQQIDHHFDSVVHPELHFSLFSIKTGLQLEVDMSQLNFDNGKPEILF</sequence>
<feature type="compositionally biased region" description="Polar residues" evidence="1">
    <location>
        <begin position="1"/>
        <end position="14"/>
    </location>
</feature>
<keyword evidence="3" id="KW-1185">Reference proteome</keyword>
<feature type="region of interest" description="Disordered" evidence="1">
    <location>
        <begin position="1"/>
        <end position="24"/>
    </location>
</feature>
<evidence type="ECO:0000313" key="2">
    <source>
        <dbReference type="EMBL" id="OXA59064.1"/>
    </source>
</evidence>
<organism evidence="2 3">
    <name type="scientific">Folsomia candida</name>
    <name type="common">Springtail</name>
    <dbReference type="NCBI Taxonomy" id="158441"/>
    <lineage>
        <taxon>Eukaryota</taxon>
        <taxon>Metazoa</taxon>
        <taxon>Ecdysozoa</taxon>
        <taxon>Arthropoda</taxon>
        <taxon>Hexapoda</taxon>
        <taxon>Collembola</taxon>
        <taxon>Entomobryomorpha</taxon>
        <taxon>Isotomoidea</taxon>
        <taxon>Isotomidae</taxon>
        <taxon>Proisotominae</taxon>
        <taxon>Folsomia</taxon>
    </lineage>
</organism>
<proteinExistence type="predicted"/>
<reference evidence="2 3" key="1">
    <citation type="submission" date="2015-12" db="EMBL/GenBank/DDBJ databases">
        <title>The genome of Folsomia candida.</title>
        <authorList>
            <person name="Faddeeva A."/>
            <person name="Derks M.F."/>
            <person name="Anvar Y."/>
            <person name="Smit S."/>
            <person name="Van Straalen N."/>
            <person name="Roelofs D."/>
        </authorList>
    </citation>
    <scope>NUCLEOTIDE SEQUENCE [LARGE SCALE GENOMIC DNA]</scope>
    <source>
        <strain evidence="2 3">VU population</strain>
        <tissue evidence="2">Whole body</tissue>
    </source>
</reference>
<accession>A0A226EPT2</accession>
<evidence type="ECO:0000313" key="3">
    <source>
        <dbReference type="Proteomes" id="UP000198287"/>
    </source>
</evidence>
<dbReference type="EMBL" id="LNIX01000002">
    <property type="protein sequence ID" value="OXA59064.1"/>
    <property type="molecule type" value="Genomic_DNA"/>
</dbReference>
<comment type="caution">
    <text evidence="2">The sequence shown here is derived from an EMBL/GenBank/DDBJ whole genome shotgun (WGS) entry which is preliminary data.</text>
</comment>